<keyword evidence="3" id="KW-1185">Reference proteome</keyword>
<evidence type="ECO:0000313" key="3">
    <source>
        <dbReference type="Proteomes" id="UP001497516"/>
    </source>
</evidence>
<evidence type="ECO:0000313" key="2">
    <source>
        <dbReference type="EMBL" id="CAL1377905.1"/>
    </source>
</evidence>
<evidence type="ECO:0000256" key="1">
    <source>
        <dbReference type="SAM" id="MobiDB-lite"/>
    </source>
</evidence>
<sequence length="77" mass="8419">MRPTRNRITGEDSDLVLRRDALFPDVASPFREAKSEVDGGEADSSLSKARTLQHSARKLMVAAGDGFDGSRRSSRGR</sequence>
<gene>
    <name evidence="2" type="ORF">LTRI10_LOCUS19523</name>
</gene>
<organism evidence="2 3">
    <name type="scientific">Linum trigynum</name>
    <dbReference type="NCBI Taxonomy" id="586398"/>
    <lineage>
        <taxon>Eukaryota</taxon>
        <taxon>Viridiplantae</taxon>
        <taxon>Streptophyta</taxon>
        <taxon>Embryophyta</taxon>
        <taxon>Tracheophyta</taxon>
        <taxon>Spermatophyta</taxon>
        <taxon>Magnoliopsida</taxon>
        <taxon>eudicotyledons</taxon>
        <taxon>Gunneridae</taxon>
        <taxon>Pentapetalae</taxon>
        <taxon>rosids</taxon>
        <taxon>fabids</taxon>
        <taxon>Malpighiales</taxon>
        <taxon>Linaceae</taxon>
        <taxon>Linum</taxon>
    </lineage>
</organism>
<dbReference type="EMBL" id="OZ034816">
    <property type="protein sequence ID" value="CAL1377905.1"/>
    <property type="molecule type" value="Genomic_DNA"/>
</dbReference>
<proteinExistence type="predicted"/>
<reference evidence="2 3" key="1">
    <citation type="submission" date="2024-04" db="EMBL/GenBank/DDBJ databases">
        <authorList>
            <person name="Fracassetti M."/>
        </authorList>
    </citation>
    <scope>NUCLEOTIDE SEQUENCE [LARGE SCALE GENOMIC DNA]</scope>
</reference>
<name>A0AAV2DX23_9ROSI</name>
<protein>
    <submittedName>
        <fullName evidence="2">Uncharacterized protein</fullName>
    </submittedName>
</protein>
<feature type="region of interest" description="Disordered" evidence="1">
    <location>
        <begin position="32"/>
        <end position="51"/>
    </location>
</feature>
<dbReference type="AlphaFoldDB" id="A0AAV2DX23"/>
<accession>A0AAV2DX23</accession>
<dbReference type="Proteomes" id="UP001497516">
    <property type="component" value="Chromosome 3"/>
</dbReference>